<name>A0ABZ1CEE9_9BACT</name>
<proteinExistence type="predicted"/>
<accession>A0ABZ1CEE9</accession>
<keyword evidence="3" id="KW-1185">Reference proteome</keyword>
<dbReference type="EMBL" id="CP139781">
    <property type="protein sequence ID" value="WRQ90006.1"/>
    <property type="molecule type" value="Genomic_DNA"/>
</dbReference>
<dbReference type="Gene3D" id="2.130.10.10">
    <property type="entry name" value="YVTN repeat-like/Quinoprotein amine dehydrogenase"/>
    <property type="match status" value="1"/>
</dbReference>
<evidence type="ECO:0000313" key="3">
    <source>
        <dbReference type="Proteomes" id="UP000738431"/>
    </source>
</evidence>
<reference evidence="2 3" key="1">
    <citation type="submission" date="2023-12" db="EMBL/GenBank/DDBJ databases">
        <title>Description of an unclassified Opitutus bacterium of Verrucomicrobiota.</title>
        <authorList>
            <person name="Zhang D.-F."/>
        </authorList>
    </citation>
    <scope>NUCLEOTIDE SEQUENCE [LARGE SCALE GENOMIC DNA]</scope>
    <source>
        <strain evidence="2 3">WL0086</strain>
    </source>
</reference>
<dbReference type="PROSITE" id="PS51257">
    <property type="entry name" value="PROKAR_LIPOPROTEIN"/>
    <property type="match status" value="1"/>
</dbReference>
<keyword evidence="1" id="KW-0732">Signal</keyword>
<protein>
    <submittedName>
        <fullName evidence="2">Lactonase family protein</fullName>
    </submittedName>
</protein>
<feature type="chain" id="PRO_5046763362" evidence="1">
    <location>
        <begin position="20"/>
        <end position="655"/>
    </location>
</feature>
<sequence>MRRSTILVGWILAAVAACAAPRIEELGVPVRGVGWVRLHPGTGPDGEPSLLITMAQHKDGAFVLDVDMETGHCRQFNIGRDEAALAPSSYRSPRTGVLWLGSAYTGHLHRYDPAHPEKGFEDLGPVDTDYATFPTGIAEGPDGRIYVGAYPGACLSVYDPASGEWTRHGRMDPVDKYYYPLVGDDGTVAGQIKSTHWRIVAFDPATGQPHRVGPHIVEPTANKQRYHFYKGTDGLLYLDSFAGAFRIQGTDALPVERSALPPERPAVEAAYGHGYQQLPALPDGRVVEWADPYDIDFRRLRLRDPADPSRDTVLELDWQGSGSELWTLHFGPDDRLYGSSMLPERFFATEADGADMIDYGRVSHSLGEAYSMINLDDGTMAIASYPKGRLSLYDPRLPYRFGTGPGANPLDIGPTDKIGDRPHAMATTPDGRLWIASAPQYGLIGGTLAWRNLQTLEHGSHRHIIENCSPFSLLWLPELERLLVGFIVEPGTGRAAEVERGGYALWDPVTDSATYIGDFGDDALVGVTSLAPGPDGLVYAISARNPRLVTHYDAQPAPSRLLLLDPAQQRVVAAAPIPESFGPMPFETANTLRFDSDGTLYGTTAQTVFRIQPGTVEIEEVARFTDGDATVIGPIRDGWLYFASIYRLRRLQLAP</sequence>
<gene>
    <name evidence="2" type="ORF">K1X11_011360</name>
</gene>
<dbReference type="RefSeq" id="WP_221032069.1">
    <property type="nucleotide sequence ID" value="NZ_CP139781.1"/>
</dbReference>
<evidence type="ECO:0000256" key="1">
    <source>
        <dbReference type="SAM" id="SignalP"/>
    </source>
</evidence>
<dbReference type="Proteomes" id="UP000738431">
    <property type="component" value="Chromosome"/>
</dbReference>
<dbReference type="InterPro" id="IPR015943">
    <property type="entry name" value="WD40/YVTN_repeat-like_dom_sf"/>
</dbReference>
<feature type="signal peptide" evidence="1">
    <location>
        <begin position="1"/>
        <end position="19"/>
    </location>
</feature>
<organism evidence="2 3">
    <name type="scientific">Actomonas aquatica</name>
    <dbReference type="NCBI Taxonomy" id="2866162"/>
    <lineage>
        <taxon>Bacteria</taxon>
        <taxon>Pseudomonadati</taxon>
        <taxon>Verrucomicrobiota</taxon>
        <taxon>Opitutia</taxon>
        <taxon>Opitutales</taxon>
        <taxon>Opitutaceae</taxon>
        <taxon>Actomonas</taxon>
    </lineage>
</organism>
<evidence type="ECO:0000313" key="2">
    <source>
        <dbReference type="EMBL" id="WRQ90006.1"/>
    </source>
</evidence>
<dbReference type="SUPFAM" id="SSF63829">
    <property type="entry name" value="Calcium-dependent phosphotriesterase"/>
    <property type="match status" value="2"/>
</dbReference>